<keyword evidence="3" id="KW-1185">Reference proteome</keyword>
<organism evidence="2 3">
    <name type="scientific">Allomyces macrogynus (strain ATCC 38327)</name>
    <name type="common">Allomyces javanicus var. macrogynus</name>
    <dbReference type="NCBI Taxonomy" id="578462"/>
    <lineage>
        <taxon>Eukaryota</taxon>
        <taxon>Fungi</taxon>
        <taxon>Fungi incertae sedis</taxon>
        <taxon>Blastocladiomycota</taxon>
        <taxon>Blastocladiomycetes</taxon>
        <taxon>Blastocladiales</taxon>
        <taxon>Blastocladiaceae</taxon>
        <taxon>Allomyces</taxon>
    </lineage>
</organism>
<feature type="compositionally biased region" description="Acidic residues" evidence="1">
    <location>
        <begin position="118"/>
        <end position="141"/>
    </location>
</feature>
<feature type="region of interest" description="Disordered" evidence="1">
    <location>
        <begin position="31"/>
        <end position="179"/>
    </location>
</feature>
<proteinExistence type="predicted"/>
<reference evidence="3" key="2">
    <citation type="submission" date="2009-11" db="EMBL/GenBank/DDBJ databases">
        <title>The Genome Sequence of Allomyces macrogynus strain ATCC 38327.</title>
        <authorList>
            <consortium name="The Broad Institute Genome Sequencing Platform"/>
            <person name="Russ C."/>
            <person name="Cuomo C."/>
            <person name="Shea T."/>
            <person name="Young S.K."/>
            <person name="Zeng Q."/>
            <person name="Koehrsen M."/>
            <person name="Haas B."/>
            <person name="Borodovsky M."/>
            <person name="Guigo R."/>
            <person name="Alvarado L."/>
            <person name="Berlin A."/>
            <person name="Borenstein D."/>
            <person name="Chen Z."/>
            <person name="Engels R."/>
            <person name="Freedman E."/>
            <person name="Gellesch M."/>
            <person name="Goldberg J."/>
            <person name="Griggs A."/>
            <person name="Gujja S."/>
            <person name="Heiman D."/>
            <person name="Hepburn T."/>
            <person name="Howarth C."/>
            <person name="Jen D."/>
            <person name="Larson L."/>
            <person name="Lewis B."/>
            <person name="Mehta T."/>
            <person name="Park D."/>
            <person name="Pearson M."/>
            <person name="Roberts A."/>
            <person name="Saif S."/>
            <person name="Shenoy N."/>
            <person name="Sisk P."/>
            <person name="Stolte C."/>
            <person name="Sykes S."/>
            <person name="Walk T."/>
            <person name="White J."/>
            <person name="Yandava C."/>
            <person name="Burger G."/>
            <person name="Gray M.W."/>
            <person name="Holland P.W.H."/>
            <person name="King N."/>
            <person name="Lang F.B.F."/>
            <person name="Roger A.J."/>
            <person name="Ruiz-Trillo I."/>
            <person name="Lander E."/>
            <person name="Nusbaum C."/>
        </authorList>
    </citation>
    <scope>NUCLEOTIDE SEQUENCE [LARGE SCALE GENOMIC DNA]</scope>
    <source>
        <strain evidence="3">ATCC 38327</strain>
    </source>
</reference>
<dbReference type="AlphaFoldDB" id="A0A0L0S9A7"/>
<evidence type="ECO:0000313" key="3">
    <source>
        <dbReference type="Proteomes" id="UP000054350"/>
    </source>
</evidence>
<protein>
    <submittedName>
        <fullName evidence="2">Uncharacterized protein</fullName>
    </submittedName>
</protein>
<sequence length="179" mass="18385">MLFPRPKTPIDRASELSLGAAPTAAALRAPIPVAHRRARSPETGSRQAVGTPSGGDETVEIVGAGGGGGEEEAYYSEASSVDASTASFATTDSDASRGTWRAPARGGAAGVGGSSVVYEEDEEEDDFFDDDEEDNGDGFEDDACREGKGKDLRASTVEPTAGREGGERRDVMRGAGAGL</sequence>
<name>A0A0L0S9A7_ALLM3</name>
<dbReference type="EMBL" id="GG745334">
    <property type="protein sequence ID" value="KNE58974.1"/>
    <property type="molecule type" value="Genomic_DNA"/>
</dbReference>
<feature type="compositionally biased region" description="Polar residues" evidence="1">
    <location>
        <begin position="81"/>
        <end position="93"/>
    </location>
</feature>
<accession>A0A0L0S9A7</accession>
<gene>
    <name evidence="2" type="ORF">AMAG_18076</name>
</gene>
<evidence type="ECO:0000313" key="2">
    <source>
        <dbReference type="EMBL" id="KNE58974.1"/>
    </source>
</evidence>
<evidence type="ECO:0000256" key="1">
    <source>
        <dbReference type="SAM" id="MobiDB-lite"/>
    </source>
</evidence>
<reference evidence="2 3" key="1">
    <citation type="submission" date="2009-11" db="EMBL/GenBank/DDBJ databases">
        <title>Annotation of Allomyces macrogynus ATCC 38327.</title>
        <authorList>
            <consortium name="The Broad Institute Genome Sequencing Platform"/>
            <person name="Russ C."/>
            <person name="Cuomo C."/>
            <person name="Burger G."/>
            <person name="Gray M.W."/>
            <person name="Holland P.W.H."/>
            <person name="King N."/>
            <person name="Lang F.B.F."/>
            <person name="Roger A.J."/>
            <person name="Ruiz-Trillo I."/>
            <person name="Young S.K."/>
            <person name="Zeng Q."/>
            <person name="Gargeya S."/>
            <person name="Fitzgerald M."/>
            <person name="Haas B."/>
            <person name="Abouelleil A."/>
            <person name="Alvarado L."/>
            <person name="Arachchi H.M."/>
            <person name="Berlin A."/>
            <person name="Chapman S.B."/>
            <person name="Gearin G."/>
            <person name="Goldberg J."/>
            <person name="Griggs A."/>
            <person name="Gujja S."/>
            <person name="Hansen M."/>
            <person name="Heiman D."/>
            <person name="Howarth C."/>
            <person name="Larimer J."/>
            <person name="Lui A."/>
            <person name="MacDonald P.J.P."/>
            <person name="McCowen C."/>
            <person name="Montmayeur A."/>
            <person name="Murphy C."/>
            <person name="Neiman D."/>
            <person name="Pearson M."/>
            <person name="Priest M."/>
            <person name="Roberts A."/>
            <person name="Saif S."/>
            <person name="Shea T."/>
            <person name="Sisk P."/>
            <person name="Stolte C."/>
            <person name="Sykes S."/>
            <person name="Wortman J."/>
            <person name="Nusbaum C."/>
            <person name="Birren B."/>
        </authorList>
    </citation>
    <scope>NUCLEOTIDE SEQUENCE [LARGE SCALE GENOMIC DNA]</scope>
    <source>
        <strain evidence="2 3">ATCC 38327</strain>
    </source>
</reference>
<feature type="compositionally biased region" description="Basic and acidic residues" evidence="1">
    <location>
        <begin position="142"/>
        <end position="153"/>
    </location>
</feature>
<dbReference type="VEuPathDB" id="FungiDB:AMAG_18076"/>
<dbReference type="Proteomes" id="UP000054350">
    <property type="component" value="Unassembled WGS sequence"/>
</dbReference>